<sequence>MYAPPPDDPTYTQPSSSSRFARPWFPAQTSSRGIGSNEDAEEQPQNLWETRYGMRVDALAAFAYLLGPLSALALLMFETHNDYVRFHAYQAGLLTTPLLLIRIFASLLQLPTFFRTLFTLILIIPPLYMAFRAYRDAAHNGLTRFHLPGIGQLAEQWLQEE</sequence>
<evidence type="ECO:0000313" key="1">
    <source>
        <dbReference type="EMBL" id="KAI0068366.1"/>
    </source>
</evidence>
<reference evidence="1" key="1">
    <citation type="submission" date="2021-03" db="EMBL/GenBank/DDBJ databases">
        <authorList>
            <consortium name="DOE Joint Genome Institute"/>
            <person name="Ahrendt S."/>
            <person name="Looney B.P."/>
            <person name="Miyauchi S."/>
            <person name="Morin E."/>
            <person name="Drula E."/>
            <person name="Courty P.E."/>
            <person name="Chicoki N."/>
            <person name="Fauchery L."/>
            <person name="Kohler A."/>
            <person name="Kuo A."/>
            <person name="Labutti K."/>
            <person name="Pangilinan J."/>
            <person name="Lipzen A."/>
            <person name="Riley R."/>
            <person name="Andreopoulos W."/>
            <person name="He G."/>
            <person name="Johnson J."/>
            <person name="Barry K.W."/>
            <person name="Grigoriev I.V."/>
            <person name="Nagy L."/>
            <person name="Hibbett D."/>
            <person name="Henrissat B."/>
            <person name="Matheny P.B."/>
            <person name="Labbe J."/>
            <person name="Martin F."/>
        </authorList>
    </citation>
    <scope>NUCLEOTIDE SEQUENCE</scope>
    <source>
        <strain evidence="1">HHB10654</strain>
    </source>
</reference>
<name>A0ACB8TIV3_9AGAM</name>
<dbReference type="Proteomes" id="UP000814140">
    <property type="component" value="Unassembled WGS sequence"/>
</dbReference>
<reference evidence="1" key="2">
    <citation type="journal article" date="2022" name="New Phytol.">
        <title>Evolutionary transition to the ectomycorrhizal habit in the genomes of a hyperdiverse lineage of mushroom-forming fungi.</title>
        <authorList>
            <person name="Looney B."/>
            <person name="Miyauchi S."/>
            <person name="Morin E."/>
            <person name="Drula E."/>
            <person name="Courty P.E."/>
            <person name="Kohler A."/>
            <person name="Kuo A."/>
            <person name="LaButti K."/>
            <person name="Pangilinan J."/>
            <person name="Lipzen A."/>
            <person name="Riley R."/>
            <person name="Andreopoulos W."/>
            <person name="He G."/>
            <person name="Johnson J."/>
            <person name="Nolan M."/>
            <person name="Tritt A."/>
            <person name="Barry K.W."/>
            <person name="Grigoriev I.V."/>
            <person name="Nagy L.G."/>
            <person name="Hibbett D."/>
            <person name="Henrissat B."/>
            <person name="Matheny P.B."/>
            <person name="Labbe J."/>
            <person name="Martin F.M."/>
        </authorList>
    </citation>
    <scope>NUCLEOTIDE SEQUENCE</scope>
    <source>
        <strain evidence="1">HHB10654</strain>
    </source>
</reference>
<keyword evidence="2" id="KW-1185">Reference proteome</keyword>
<evidence type="ECO:0000313" key="2">
    <source>
        <dbReference type="Proteomes" id="UP000814140"/>
    </source>
</evidence>
<proteinExistence type="predicted"/>
<organism evidence="1 2">
    <name type="scientific">Artomyces pyxidatus</name>
    <dbReference type="NCBI Taxonomy" id="48021"/>
    <lineage>
        <taxon>Eukaryota</taxon>
        <taxon>Fungi</taxon>
        <taxon>Dikarya</taxon>
        <taxon>Basidiomycota</taxon>
        <taxon>Agaricomycotina</taxon>
        <taxon>Agaricomycetes</taxon>
        <taxon>Russulales</taxon>
        <taxon>Auriscalpiaceae</taxon>
        <taxon>Artomyces</taxon>
    </lineage>
</organism>
<accession>A0ACB8TIV3</accession>
<protein>
    <submittedName>
        <fullName evidence="1">Uncharacterized protein</fullName>
    </submittedName>
</protein>
<comment type="caution">
    <text evidence="1">The sequence shown here is derived from an EMBL/GenBank/DDBJ whole genome shotgun (WGS) entry which is preliminary data.</text>
</comment>
<gene>
    <name evidence="1" type="ORF">BV25DRAFT_568042</name>
</gene>
<dbReference type="EMBL" id="MU277188">
    <property type="protein sequence ID" value="KAI0068366.1"/>
    <property type="molecule type" value="Genomic_DNA"/>
</dbReference>